<accession>G4TZE9</accession>
<dbReference type="InParanoid" id="G4TZE9"/>
<reference evidence="2 3" key="1">
    <citation type="journal article" date="2011" name="PLoS Pathog.">
        <title>Endophytic Life Strategies Decoded by Genome and Transcriptome Analyses of the Mutualistic Root Symbiont Piriformospora indica.</title>
        <authorList>
            <person name="Zuccaro A."/>
            <person name="Lahrmann U."/>
            <person name="Guldener U."/>
            <person name="Langen G."/>
            <person name="Pfiffi S."/>
            <person name="Biedenkopf D."/>
            <person name="Wong P."/>
            <person name="Samans B."/>
            <person name="Grimm C."/>
            <person name="Basiewicz M."/>
            <person name="Murat C."/>
            <person name="Martin F."/>
            <person name="Kogel K.H."/>
        </authorList>
    </citation>
    <scope>NUCLEOTIDE SEQUENCE [LARGE SCALE GENOMIC DNA]</scope>
    <source>
        <strain evidence="2 3">DSM 11827</strain>
    </source>
</reference>
<dbReference type="OrthoDB" id="5399848at2759"/>
<keyword evidence="3" id="KW-1185">Reference proteome</keyword>
<dbReference type="HOGENOM" id="CLU_1256713_0_0_1"/>
<evidence type="ECO:0000313" key="3">
    <source>
        <dbReference type="Proteomes" id="UP000007148"/>
    </source>
</evidence>
<keyword evidence="1" id="KW-0812">Transmembrane</keyword>
<sequence>MPLVSNRPDSNTRVYQGRHITTYFEDVYLVPLPCWLFLLYTALFFFLIARGGGHERGKPAVDHDQHRPSRVRSIIQKAITALIIFFTFGALILTILELIRLTQINWGVGLLPFVPVTIFLATLFFLLRNRPPKAYTYRSKFAGSYRARVGACVYIYWVFQIAVLAVKLSTLIRLKHDYPRTGTVYETFHQINDVALTIGCLAVIFILAIIGMALERP</sequence>
<dbReference type="eggNOG" id="ENOG502SABI">
    <property type="taxonomic scope" value="Eukaryota"/>
</dbReference>
<dbReference type="EMBL" id="CAFZ01000923">
    <property type="protein sequence ID" value="CCA76692.1"/>
    <property type="molecule type" value="Genomic_DNA"/>
</dbReference>
<gene>
    <name evidence="2" type="ORF">PIIN_10680</name>
</gene>
<dbReference type="AlphaFoldDB" id="G4TZE9"/>
<feature type="transmembrane region" description="Helical" evidence="1">
    <location>
        <begin position="105"/>
        <end position="127"/>
    </location>
</feature>
<feature type="transmembrane region" description="Helical" evidence="1">
    <location>
        <begin position="78"/>
        <end position="99"/>
    </location>
</feature>
<keyword evidence="1" id="KW-0472">Membrane</keyword>
<keyword evidence="1" id="KW-1133">Transmembrane helix</keyword>
<feature type="transmembrane region" description="Helical" evidence="1">
    <location>
        <begin position="148"/>
        <end position="174"/>
    </location>
</feature>
<evidence type="ECO:0000256" key="1">
    <source>
        <dbReference type="SAM" id="Phobius"/>
    </source>
</evidence>
<dbReference type="Proteomes" id="UP000007148">
    <property type="component" value="Unassembled WGS sequence"/>
</dbReference>
<evidence type="ECO:0000313" key="2">
    <source>
        <dbReference type="EMBL" id="CCA76692.1"/>
    </source>
</evidence>
<organism evidence="2 3">
    <name type="scientific">Serendipita indica (strain DSM 11827)</name>
    <name type="common">Root endophyte fungus</name>
    <name type="synonym">Piriformospora indica</name>
    <dbReference type="NCBI Taxonomy" id="1109443"/>
    <lineage>
        <taxon>Eukaryota</taxon>
        <taxon>Fungi</taxon>
        <taxon>Dikarya</taxon>
        <taxon>Basidiomycota</taxon>
        <taxon>Agaricomycotina</taxon>
        <taxon>Agaricomycetes</taxon>
        <taxon>Sebacinales</taxon>
        <taxon>Serendipitaceae</taxon>
        <taxon>Serendipita</taxon>
    </lineage>
</organism>
<feature type="non-terminal residue" evidence="2">
    <location>
        <position position="1"/>
    </location>
</feature>
<feature type="transmembrane region" description="Helical" evidence="1">
    <location>
        <begin position="28"/>
        <end position="49"/>
    </location>
</feature>
<protein>
    <submittedName>
        <fullName evidence="2">Uncharacterized protein</fullName>
    </submittedName>
</protein>
<feature type="transmembrane region" description="Helical" evidence="1">
    <location>
        <begin position="194"/>
        <end position="214"/>
    </location>
</feature>
<comment type="caution">
    <text evidence="2">The sequence shown here is derived from an EMBL/GenBank/DDBJ whole genome shotgun (WGS) entry which is preliminary data.</text>
</comment>
<name>G4TZE9_SERID</name>
<proteinExistence type="predicted"/>